<proteinExistence type="predicted"/>
<evidence type="ECO:0000313" key="2">
    <source>
        <dbReference type="Proteomes" id="UP000541444"/>
    </source>
</evidence>
<gene>
    <name evidence="1" type="ORF">GIB67_012173</name>
</gene>
<accession>A0A7J7NNL0</accession>
<keyword evidence="2" id="KW-1185">Reference proteome</keyword>
<name>A0A7J7NNL0_9MAGN</name>
<reference evidence="1 2" key="1">
    <citation type="journal article" date="2020" name="IScience">
        <title>Genome Sequencing of the Endangered Kingdonia uniflora (Circaeasteraceae, Ranunculales) Reveals Potential Mechanisms of Evolutionary Specialization.</title>
        <authorList>
            <person name="Sun Y."/>
            <person name="Deng T."/>
            <person name="Zhang A."/>
            <person name="Moore M.J."/>
            <person name="Landis J.B."/>
            <person name="Lin N."/>
            <person name="Zhang H."/>
            <person name="Zhang X."/>
            <person name="Huang J."/>
            <person name="Zhang X."/>
            <person name="Sun H."/>
            <person name="Wang H."/>
        </authorList>
    </citation>
    <scope>NUCLEOTIDE SEQUENCE [LARGE SCALE GENOMIC DNA]</scope>
    <source>
        <strain evidence="1">TB1705</strain>
        <tissue evidence="1">Leaf</tissue>
    </source>
</reference>
<dbReference type="EMBL" id="JACGCM010000679">
    <property type="protein sequence ID" value="KAF6168775.1"/>
    <property type="molecule type" value="Genomic_DNA"/>
</dbReference>
<sequence>MKPISSVYSEVFEFLVNDDEVGLKGNGAYVTVFAEFGGTKVGGYFDSQKFGADQDVREINEFEGCEAEYVFPVPSGDFHAPGLVGSGGAPLPELLVEIIRPFGQLLHQWSCLPGLSWNGVWVPLKIISCGGKQKEGEKGEEIGRVGSTDCANCRELTSFRGEVGSYNVKSIFDQRDTNARHLLARIPTTYKLLFRSEISNNIKTTLESTMTIFRMAVEALTTIDFDKYMNDIRNTDPVGLQYILGIPKETWYNLYIPMNRYGVAYTNHVESWNNVIMKVGDLPIYVFIEELCKICSEISYTYSEEVELSQAHLTPWATDHYSTCSSRWWQTMGIPYEHRVRTLGLANVDRTTRVTQYFTNDTYNAVYKPIWIPIKGIEEWKILKTDPGVRAPIPIV</sequence>
<protein>
    <submittedName>
        <fullName evidence="1">Uncharacterized protein</fullName>
    </submittedName>
</protein>
<dbReference type="AlphaFoldDB" id="A0A7J7NNL0"/>
<comment type="caution">
    <text evidence="1">The sequence shown here is derived from an EMBL/GenBank/DDBJ whole genome shotgun (WGS) entry which is preliminary data.</text>
</comment>
<evidence type="ECO:0000313" key="1">
    <source>
        <dbReference type="EMBL" id="KAF6168775.1"/>
    </source>
</evidence>
<organism evidence="1 2">
    <name type="scientific">Kingdonia uniflora</name>
    <dbReference type="NCBI Taxonomy" id="39325"/>
    <lineage>
        <taxon>Eukaryota</taxon>
        <taxon>Viridiplantae</taxon>
        <taxon>Streptophyta</taxon>
        <taxon>Embryophyta</taxon>
        <taxon>Tracheophyta</taxon>
        <taxon>Spermatophyta</taxon>
        <taxon>Magnoliopsida</taxon>
        <taxon>Ranunculales</taxon>
        <taxon>Circaeasteraceae</taxon>
        <taxon>Kingdonia</taxon>
    </lineage>
</organism>
<dbReference type="Proteomes" id="UP000541444">
    <property type="component" value="Unassembled WGS sequence"/>
</dbReference>